<dbReference type="AlphaFoldDB" id="A0ABD1N0M6"/>
<protein>
    <submittedName>
        <fullName evidence="1">Uncharacterized protein</fullName>
    </submittedName>
</protein>
<evidence type="ECO:0000313" key="2">
    <source>
        <dbReference type="Proteomes" id="UP001603857"/>
    </source>
</evidence>
<evidence type="ECO:0000313" key="1">
    <source>
        <dbReference type="EMBL" id="KAL2340790.1"/>
    </source>
</evidence>
<proteinExistence type="predicted"/>
<comment type="caution">
    <text evidence="1">The sequence shown here is derived from an EMBL/GenBank/DDBJ whole genome shotgun (WGS) entry which is preliminary data.</text>
</comment>
<reference evidence="1 2" key="1">
    <citation type="submission" date="2024-08" db="EMBL/GenBank/DDBJ databases">
        <title>Insights into the chromosomal genome structure of Flemingia macrophylla.</title>
        <authorList>
            <person name="Ding Y."/>
            <person name="Zhao Y."/>
            <person name="Bi W."/>
            <person name="Wu M."/>
            <person name="Zhao G."/>
            <person name="Gong Y."/>
            <person name="Li W."/>
            <person name="Zhang P."/>
        </authorList>
    </citation>
    <scope>NUCLEOTIDE SEQUENCE [LARGE SCALE GENOMIC DNA]</scope>
    <source>
        <strain evidence="1">DYQJB</strain>
        <tissue evidence="1">Leaf</tissue>
    </source>
</reference>
<organism evidence="1 2">
    <name type="scientific">Flemingia macrophylla</name>
    <dbReference type="NCBI Taxonomy" id="520843"/>
    <lineage>
        <taxon>Eukaryota</taxon>
        <taxon>Viridiplantae</taxon>
        <taxon>Streptophyta</taxon>
        <taxon>Embryophyta</taxon>
        <taxon>Tracheophyta</taxon>
        <taxon>Spermatophyta</taxon>
        <taxon>Magnoliopsida</taxon>
        <taxon>eudicotyledons</taxon>
        <taxon>Gunneridae</taxon>
        <taxon>Pentapetalae</taxon>
        <taxon>rosids</taxon>
        <taxon>fabids</taxon>
        <taxon>Fabales</taxon>
        <taxon>Fabaceae</taxon>
        <taxon>Papilionoideae</taxon>
        <taxon>50 kb inversion clade</taxon>
        <taxon>NPAAA clade</taxon>
        <taxon>indigoferoid/millettioid clade</taxon>
        <taxon>Phaseoleae</taxon>
        <taxon>Flemingia</taxon>
    </lineage>
</organism>
<name>A0ABD1N0M6_9FABA</name>
<dbReference type="Proteomes" id="UP001603857">
    <property type="component" value="Unassembled WGS sequence"/>
</dbReference>
<dbReference type="PANTHER" id="PTHR35118">
    <property type="entry name" value="KINASE FAMILY PROTEIN"/>
    <property type="match status" value="1"/>
</dbReference>
<dbReference type="PANTHER" id="PTHR35118:SF3">
    <property type="entry name" value="PROTEIN KINASE SUPERFAMILY PROTEIN"/>
    <property type="match status" value="1"/>
</dbReference>
<sequence>MDDGMKVMPIGDLFSLEWCLKWHEDDGDGGLFWPSLYAYALQEGKLCSASNVESLVYMLYFSCGGVFLDLDSVDRALQWRETSWSRR</sequence>
<accession>A0ABD1N0M6</accession>
<keyword evidence="2" id="KW-1185">Reference proteome</keyword>
<gene>
    <name evidence="1" type="ORF">Fmac_008730</name>
</gene>
<dbReference type="EMBL" id="JBGMDY010000003">
    <property type="protein sequence ID" value="KAL2340790.1"/>
    <property type="molecule type" value="Genomic_DNA"/>
</dbReference>